<name>A0A382IJK2_9ZZZZ</name>
<proteinExistence type="inferred from homology"/>
<reference evidence="8" key="1">
    <citation type="submission" date="2018-05" db="EMBL/GenBank/DDBJ databases">
        <authorList>
            <person name="Lanie J.A."/>
            <person name="Ng W.-L."/>
            <person name="Kazmierczak K.M."/>
            <person name="Andrzejewski T.M."/>
            <person name="Davidsen T.M."/>
            <person name="Wayne K.J."/>
            <person name="Tettelin H."/>
            <person name="Glass J.I."/>
            <person name="Rusch D."/>
            <person name="Podicherti R."/>
            <person name="Tsui H.-C.T."/>
            <person name="Winkler M.E."/>
        </authorList>
    </citation>
    <scope>NUCLEOTIDE SEQUENCE</scope>
</reference>
<dbReference type="GO" id="GO:0044826">
    <property type="term" value="P:viral genome integration into host DNA"/>
    <property type="evidence" value="ECO:0007669"/>
    <property type="project" value="UniProtKB-KW"/>
</dbReference>
<feature type="domain" description="Tyr recombinase" evidence="7">
    <location>
        <begin position="67"/>
        <end position="253"/>
    </location>
</feature>
<sequence>MGERVADKIRPQEFTLLYDSLIHKGLAPGSVHAIHRLLRAAFTWGIERGLVRLNPVRLARCPSVELRPPRAPSLQTVQVHLELLLQEDLETALVVRLAATLGLRRSELAGLRWRCIDLDAGLVGIEEGVTVTPGEGRKVTETKTGLHGQGVLYVDEALIELLRDAYESLEKDAVDLGVDISSDAYVFSSDPLHEKPINPDTLTHRVKAHMKRYPDLPSFTLKDLRAFTATQLEADGADITTAQAVLRHSSGQT</sequence>
<evidence type="ECO:0000256" key="1">
    <source>
        <dbReference type="ARBA" id="ARBA00008857"/>
    </source>
</evidence>
<keyword evidence="5" id="KW-1179">Viral genome integration</keyword>
<dbReference type="GO" id="GO:0003677">
    <property type="term" value="F:DNA binding"/>
    <property type="evidence" value="ECO:0007669"/>
    <property type="project" value="UniProtKB-KW"/>
</dbReference>
<dbReference type="InterPro" id="IPR010998">
    <property type="entry name" value="Integrase_recombinase_N"/>
</dbReference>
<keyword evidence="6" id="KW-1160">Virus entry into host cell</keyword>
<evidence type="ECO:0000256" key="6">
    <source>
        <dbReference type="ARBA" id="ARBA00023296"/>
    </source>
</evidence>
<dbReference type="InterPro" id="IPR011010">
    <property type="entry name" value="DNA_brk_join_enz"/>
</dbReference>
<protein>
    <recommendedName>
        <fullName evidence="7">Tyr recombinase domain-containing protein</fullName>
    </recommendedName>
</protein>
<dbReference type="PROSITE" id="PS51898">
    <property type="entry name" value="TYR_RECOMBINASE"/>
    <property type="match status" value="1"/>
</dbReference>
<dbReference type="InterPro" id="IPR013762">
    <property type="entry name" value="Integrase-like_cat_sf"/>
</dbReference>
<dbReference type="Pfam" id="PF00589">
    <property type="entry name" value="Phage_integrase"/>
    <property type="match status" value="1"/>
</dbReference>
<evidence type="ECO:0000256" key="4">
    <source>
        <dbReference type="ARBA" id="ARBA00023172"/>
    </source>
</evidence>
<dbReference type="PANTHER" id="PTHR30629">
    <property type="entry name" value="PROPHAGE INTEGRASE"/>
    <property type="match status" value="1"/>
</dbReference>
<dbReference type="GO" id="GO:0075713">
    <property type="term" value="P:establishment of integrated proviral latency"/>
    <property type="evidence" value="ECO:0007669"/>
    <property type="project" value="UniProtKB-KW"/>
</dbReference>
<keyword evidence="4" id="KW-0233">DNA recombination</keyword>
<keyword evidence="3" id="KW-0238">DNA-binding</keyword>
<evidence type="ECO:0000256" key="5">
    <source>
        <dbReference type="ARBA" id="ARBA00023195"/>
    </source>
</evidence>
<organism evidence="8">
    <name type="scientific">marine metagenome</name>
    <dbReference type="NCBI Taxonomy" id="408172"/>
    <lineage>
        <taxon>unclassified sequences</taxon>
        <taxon>metagenomes</taxon>
        <taxon>ecological metagenomes</taxon>
    </lineage>
</organism>
<dbReference type="Gene3D" id="1.10.443.10">
    <property type="entry name" value="Intergrase catalytic core"/>
    <property type="match status" value="1"/>
</dbReference>
<evidence type="ECO:0000256" key="2">
    <source>
        <dbReference type="ARBA" id="ARBA00022908"/>
    </source>
</evidence>
<comment type="similarity">
    <text evidence="1">Belongs to the 'phage' integrase family.</text>
</comment>
<accession>A0A382IJK2</accession>
<keyword evidence="2" id="KW-0229">DNA integration</keyword>
<dbReference type="InterPro" id="IPR002104">
    <property type="entry name" value="Integrase_catalytic"/>
</dbReference>
<dbReference type="EMBL" id="UINC01067311">
    <property type="protein sequence ID" value="SVB98861.1"/>
    <property type="molecule type" value="Genomic_DNA"/>
</dbReference>
<feature type="non-terminal residue" evidence="8">
    <location>
        <position position="253"/>
    </location>
</feature>
<dbReference type="SUPFAM" id="SSF56349">
    <property type="entry name" value="DNA breaking-rejoining enzymes"/>
    <property type="match status" value="1"/>
</dbReference>
<evidence type="ECO:0000256" key="3">
    <source>
        <dbReference type="ARBA" id="ARBA00023125"/>
    </source>
</evidence>
<dbReference type="GO" id="GO:0006310">
    <property type="term" value="P:DNA recombination"/>
    <property type="evidence" value="ECO:0007669"/>
    <property type="project" value="UniProtKB-KW"/>
</dbReference>
<evidence type="ECO:0000259" key="7">
    <source>
        <dbReference type="PROSITE" id="PS51898"/>
    </source>
</evidence>
<evidence type="ECO:0000313" key="8">
    <source>
        <dbReference type="EMBL" id="SVB98861.1"/>
    </source>
</evidence>
<dbReference type="AlphaFoldDB" id="A0A382IJK2"/>
<dbReference type="PANTHER" id="PTHR30629:SF2">
    <property type="entry name" value="PROPHAGE INTEGRASE INTS-RELATED"/>
    <property type="match status" value="1"/>
</dbReference>
<dbReference type="GO" id="GO:0015074">
    <property type="term" value="P:DNA integration"/>
    <property type="evidence" value="ECO:0007669"/>
    <property type="project" value="UniProtKB-KW"/>
</dbReference>
<dbReference type="Gene3D" id="1.10.150.130">
    <property type="match status" value="1"/>
</dbReference>
<gene>
    <name evidence="8" type="ORF">METZ01_LOCUS251715</name>
</gene>
<dbReference type="GO" id="GO:0046718">
    <property type="term" value="P:symbiont entry into host cell"/>
    <property type="evidence" value="ECO:0007669"/>
    <property type="project" value="UniProtKB-KW"/>
</dbReference>
<dbReference type="InterPro" id="IPR050808">
    <property type="entry name" value="Phage_Integrase"/>
</dbReference>